<dbReference type="Proteomes" id="UP000248423">
    <property type="component" value="Unassembled WGS sequence"/>
</dbReference>
<accession>A0A319FJW5</accession>
<keyword evidence="1" id="KW-0812">Transmembrane</keyword>
<evidence type="ECO:0000313" key="3">
    <source>
        <dbReference type="Proteomes" id="UP000248423"/>
    </source>
</evidence>
<feature type="transmembrane region" description="Helical" evidence="1">
    <location>
        <begin position="16"/>
        <end position="34"/>
    </location>
</feature>
<keyword evidence="3" id="KW-1185">Reference proteome</keyword>
<keyword evidence="1" id="KW-1133">Transmembrane helix</keyword>
<gene>
    <name evidence="2" type="ORF">BO78DRAFT_77588</name>
</gene>
<dbReference type="AlphaFoldDB" id="A0A319FJW5"/>
<evidence type="ECO:0000313" key="2">
    <source>
        <dbReference type="EMBL" id="PYI08213.1"/>
    </source>
</evidence>
<organism evidence="2 3">
    <name type="scientific">Aspergillus sclerotiicarbonarius (strain CBS 121057 / IBT 28362)</name>
    <dbReference type="NCBI Taxonomy" id="1448318"/>
    <lineage>
        <taxon>Eukaryota</taxon>
        <taxon>Fungi</taxon>
        <taxon>Dikarya</taxon>
        <taxon>Ascomycota</taxon>
        <taxon>Pezizomycotina</taxon>
        <taxon>Eurotiomycetes</taxon>
        <taxon>Eurotiomycetidae</taxon>
        <taxon>Eurotiales</taxon>
        <taxon>Aspergillaceae</taxon>
        <taxon>Aspergillus</taxon>
        <taxon>Aspergillus subgen. Circumdati</taxon>
    </lineage>
</organism>
<reference evidence="2 3" key="1">
    <citation type="submission" date="2018-02" db="EMBL/GenBank/DDBJ databases">
        <title>The genomes of Aspergillus section Nigri reveals drivers in fungal speciation.</title>
        <authorList>
            <consortium name="DOE Joint Genome Institute"/>
            <person name="Vesth T.C."/>
            <person name="Nybo J."/>
            <person name="Theobald S."/>
            <person name="Brandl J."/>
            <person name="Frisvad J.C."/>
            <person name="Nielsen K.F."/>
            <person name="Lyhne E.K."/>
            <person name="Kogle M.E."/>
            <person name="Kuo A."/>
            <person name="Riley R."/>
            <person name="Clum A."/>
            <person name="Nolan M."/>
            <person name="Lipzen A."/>
            <person name="Salamov A."/>
            <person name="Henrissat B."/>
            <person name="Wiebenga A."/>
            <person name="De vries R.P."/>
            <person name="Grigoriev I.V."/>
            <person name="Mortensen U.H."/>
            <person name="Andersen M.R."/>
            <person name="Baker S.E."/>
        </authorList>
    </citation>
    <scope>NUCLEOTIDE SEQUENCE [LARGE SCALE GENOMIC DNA]</scope>
    <source>
        <strain evidence="2 3">CBS 121057</strain>
    </source>
</reference>
<dbReference type="VEuPathDB" id="FungiDB:BO78DRAFT_77588"/>
<dbReference type="EMBL" id="KZ826336">
    <property type="protein sequence ID" value="PYI08213.1"/>
    <property type="molecule type" value="Genomic_DNA"/>
</dbReference>
<protein>
    <submittedName>
        <fullName evidence="2">Uncharacterized protein</fullName>
    </submittedName>
</protein>
<keyword evidence="1" id="KW-0472">Membrane</keyword>
<sequence>MLCVASLRLLLHRQHAYALSLVALLHCALSLINFKTTPGTVVVVHPSPILIFASIHARLISFLPHQYFISTEDARR</sequence>
<evidence type="ECO:0000256" key="1">
    <source>
        <dbReference type="SAM" id="Phobius"/>
    </source>
</evidence>
<name>A0A319FJW5_ASPSB</name>
<proteinExistence type="predicted"/>
<feature type="transmembrane region" description="Helical" evidence="1">
    <location>
        <begin position="49"/>
        <end position="69"/>
    </location>
</feature>